<protein>
    <submittedName>
        <fullName evidence="2">DinB family protein</fullName>
    </submittedName>
</protein>
<dbReference type="Proteomes" id="UP001479606">
    <property type="component" value="Unassembled WGS sequence"/>
</dbReference>
<feature type="domain" description="DinB-like" evidence="1">
    <location>
        <begin position="10"/>
        <end position="139"/>
    </location>
</feature>
<dbReference type="InterPro" id="IPR034660">
    <property type="entry name" value="DinB/YfiT-like"/>
</dbReference>
<dbReference type="Gene3D" id="1.20.120.450">
    <property type="entry name" value="dinb family like domain"/>
    <property type="match status" value="1"/>
</dbReference>
<dbReference type="InterPro" id="IPR024775">
    <property type="entry name" value="DinB-like"/>
</dbReference>
<evidence type="ECO:0000259" key="1">
    <source>
        <dbReference type="Pfam" id="PF12867"/>
    </source>
</evidence>
<dbReference type="EMBL" id="JBCEVZ010000028">
    <property type="protein sequence ID" value="MEL5995055.1"/>
    <property type="molecule type" value="Genomic_DNA"/>
</dbReference>
<dbReference type="Pfam" id="PF12867">
    <property type="entry name" value="DinB_2"/>
    <property type="match status" value="1"/>
</dbReference>
<gene>
    <name evidence="2" type="ORF">AAFH49_12625</name>
</gene>
<accession>A0ABU9LWK5</accession>
<sequence>MLIAILKTLFDRDLAKLQQEIEAYQTEEFLWRTAPGISNPAGNLCLHLLGNLNTYIGAALGHSGYIRHRDLEFSARDIPRAELLAGIAATRRVVEAALTPLQDDQLATEYPLVVFEAPTSLGYMLMHLTTHLAYHLGQINYHRRLLDSHLSED</sequence>
<dbReference type="SUPFAM" id="SSF109854">
    <property type="entry name" value="DinB/YfiT-like putative metalloenzymes"/>
    <property type="match status" value="1"/>
</dbReference>
<evidence type="ECO:0000313" key="3">
    <source>
        <dbReference type="Proteomes" id="UP001479606"/>
    </source>
</evidence>
<comment type="caution">
    <text evidence="2">The sequence shown here is derived from an EMBL/GenBank/DDBJ whole genome shotgun (WGS) entry which is preliminary data.</text>
</comment>
<organism evidence="2 3">
    <name type="scientific">Hymenobacter segetis</name>
    <dbReference type="NCBI Taxonomy" id="2025509"/>
    <lineage>
        <taxon>Bacteria</taxon>
        <taxon>Pseudomonadati</taxon>
        <taxon>Bacteroidota</taxon>
        <taxon>Cytophagia</taxon>
        <taxon>Cytophagales</taxon>
        <taxon>Hymenobacteraceae</taxon>
        <taxon>Hymenobacter</taxon>
    </lineage>
</organism>
<dbReference type="RefSeq" id="WP_342298574.1">
    <property type="nucleotide sequence ID" value="NZ_JBCEVZ010000028.1"/>
</dbReference>
<reference evidence="2 3" key="1">
    <citation type="journal article" date="2018" name="Arch. Microbiol.">
        <title>Hymenobacter segetis sp. nov., isolated from soil.</title>
        <authorList>
            <person name="Ten L.N."/>
            <person name="Lim S.J."/>
            <person name="Kim B.O."/>
            <person name="Kang I.K."/>
            <person name="Jung H.Y."/>
        </authorList>
    </citation>
    <scope>NUCLEOTIDE SEQUENCE [LARGE SCALE GENOMIC DNA]</scope>
    <source>
        <strain evidence="2 3">S7-3-11</strain>
    </source>
</reference>
<name>A0ABU9LWK5_9BACT</name>
<proteinExistence type="predicted"/>
<keyword evidence="3" id="KW-1185">Reference proteome</keyword>
<evidence type="ECO:0000313" key="2">
    <source>
        <dbReference type="EMBL" id="MEL5995055.1"/>
    </source>
</evidence>